<dbReference type="Proteomes" id="UP000805614">
    <property type="component" value="Unassembled WGS sequence"/>
</dbReference>
<gene>
    <name evidence="1" type="ORF">HKK74_00190</name>
</gene>
<evidence type="ECO:0000313" key="2">
    <source>
        <dbReference type="Proteomes" id="UP000805614"/>
    </source>
</evidence>
<name>A0ABR7LGF9_9ACTN</name>
<dbReference type="Pfam" id="PF06475">
    <property type="entry name" value="Glycolipid_bind"/>
    <property type="match status" value="1"/>
</dbReference>
<reference evidence="1 2" key="1">
    <citation type="submission" date="2020-06" db="EMBL/GenBank/DDBJ databases">
        <title>Actinomadura xiongansis sp. nov., isolated from soil of Baiyangdian.</title>
        <authorList>
            <person name="Zhang X."/>
        </authorList>
    </citation>
    <scope>NUCLEOTIDE SEQUENCE [LARGE SCALE GENOMIC DNA]</scope>
    <source>
        <strain evidence="1 2">HBUM206468</strain>
    </source>
</reference>
<proteinExistence type="predicted"/>
<sequence length="202" mass="21782">MQTSLVWMKPEGAEIAEIELSGTVLSAAGTAIGTDPLPYRLDYELTTGEDYVTSRLLVQAGGVDPATGPWRRTLELTQAPRGVWTVHAKAEGHVALPPPGGDADVLEGALDCDLGLSPLTNTMPVLRHRLLDGPGPDTGGVDFLMAWVSVPDLVVTPSPQTYRHVRRDPHPVVNFSDGDFTADIVFDRDGFILDYPEIGRRA</sequence>
<organism evidence="1 2">
    <name type="scientific">Actinomadura alba</name>
    <dbReference type="NCBI Taxonomy" id="406431"/>
    <lineage>
        <taxon>Bacteria</taxon>
        <taxon>Bacillati</taxon>
        <taxon>Actinomycetota</taxon>
        <taxon>Actinomycetes</taxon>
        <taxon>Streptosporangiales</taxon>
        <taxon>Thermomonosporaceae</taxon>
        <taxon>Actinomadura</taxon>
    </lineage>
</organism>
<keyword evidence="2" id="KW-1185">Reference proteome</keyword>
<dbReference type="EMBL" id="JABVEC010000001">
    <property type="protein sequence ID" value="MBC6463922.1"/>
    <property type="molecule type" value="Genomic_DNA"/>
</dbReference>
<dbReference type="InterPro" id="IPR009467">
    <property type="entry name" value="Glycolipid-bd_prot_put"/>
</dbReference>
<comment type="caution">
    <text evidence="1">The sequence shown here is derived from an EMBL/GenBank/DDBJ whole genome shotgun (WGS) entry which is preliminary data.</text>
</comment>
<protein>
    <submittedName>
        <fullName evidence="1">Glycolipid-binding domain-containing protein</fullName>
    </submittedName>
</protein>
<dbReference type="RefSeq" id="WP_187240857.1">
    <property type="nucleotide sequence ID" value="NZ_BAAAOK010000015.1"/>
</dbReference>
<dbReference type="SUPFAM" id="SSF159275">
    <property type="entry name" value="PA1994-like"/>
    <property type="match status" value="1"/>
</dbReference>
<accession>A0ABR7LGF9</accession>
<evidence type="ECO:0000313" key="1">
    <source>
        <dbReference type="EMBL" id="MBC6463922.1"/>
    </source>
</evidence>